<gene>
    <name evidence="1" type="ORF">PQR08_30810</name>
</gene>
<sequence>MATFETMRAVVNSGSDLIIFRKTTRENVRELAEIARRTGATLTVPLSYPSDFVMELAAEYGKAIRFMHGLPDYQTT</sequence>
<dbReference type="EMBL" id="JAQQDB010000040">
    <property type="protein sequence ID" value="MFM0521821.1"/>
    <property type="molecule type" value="Genomic_DNA"/>
</dbReference>
<reference evidence="1 2" key="1">
    <citation type="journal article" date="2024" name="Chem. Sci.">
        <title>Discovery of megapolipeptins by genome mining of a Burkholderiales bacteria collection.</title>
        <authorList>
            <person name="Paulo B.S."/>
            <person name="Recchia M.J.J."/>
            <person name="Lee S."/>
            <person name="Fergusson C.H."/>
            <person name="Romanowski S.B."/>
            <person name="Hernandez A."/>
            <person name="Krull N."/>
            <person name="Liu D.Y."/>
            <person name="Cavanagh H."/>
            <person name="Bos A."/>
            <person name="Gray C.A."/>
            <person name="Murphy B.T."/>
            <person name="Linington R.G."/>
            <person name="Eustaquio A.S."/>
        </authorList>
    </citation>
    <scope>NUCLEOTIDE SEQUENCE [LARGE SCALE GENOMIC DNA]</scope>
    <source>
        <strain evidence="1 2">RL17-374-BIF-D</strain>
    </source>
</reference>
<organism evidence="1 2">
    <name type="scientific">Caballeronia jiangsuensis</name>
    <dbReference type="NCBI Taxonomy" id="1458357"/>
    <lineage>
        <taxon>Bacteria</taxon>
        <taxon>Pseudomonadati</taxon>
        <taxon>Pseudomonadota</taxon>
        <taxon>Betaproteobacteria</taxon>
        <taxon>Burkholderiales</taxon>
        <taxon>Burkholderiaceae</taxon>
        <taxon>Caballeronia</taxon>
    </lineage>
</organism>
<protein>
    <submittedName>
        <fullName evidence="1">Uncharacterized protein</fullName>
    </submittedName>
</protein>
<dbReference type="Proteomes" id="UP001629462">
    <property type="component" value="Unassembled WGS sequence"/>
</dbReference>
<dbReference type="RefSeq" id="WP_408163467.1">
    <property type="nucleotide sequence ID" value="NZ_JAQQDB010000040.1"/>
</dbReference>
<proteinExistence type="predicted"/>
<evidence type="ECO:0000313" key="1">
    <source>
        <dbReference type="EMBL" id="MFM0521821.1"/>
    </source>
</evidence>
<keyword evidence="2" id="KW-1185">Reference proteome</keyword>
<accession>A0ABW9CTD0</accession>
<comment type="caution">
    <text evidence="1">The sequence shown here is derived from an EMBL/GenBank/DDBJ whole genome shotgun (WGS) entry which is preliminary data.</text>
</comment>
<name>A0ABW9CTD0_9BURK</name>
<evidence type="ECO:0000313" key="2">
    <source>
        <dbReference type="Proteomes" id="UP001629462"/>
    </source>
</evidence>